<evidence type="ECO:0000313" key="2">
    <source>
        <dbReference type="Proteomes" id="UP000248291"/>
    </source>
</evidence>
<comment type="caution">
    <text evidence="1">The sequence shown here is derived from an EMBL/GenBank/DDBJ whole genome shotgun (WGS) entry which is preliminary data.</text>
</comment>
<dbReference type="EMBL" id="BGKA01000181">
    <property type="protein sequence ID" value="GBH18908.1"/>
    <property type="molecule type" value="Genomic_DNA"/>
</dbReference>
<proteinExistence type="predicted"/>
<reference evidence="1 2" key="1">
    <citation type="submission" date="2018-04" db="EMBL/GenBank/DDBJ databases">
        <title>Draft genome sequence of Pseudomonas syringae pv. actinidiae biovar 3 strains isolated from kiwifruit in Kagawa prefecture.</title>
        <authorList>
            <person name="Tabuchi M."/>
            <person name="Saito M."/>
            <person name="Fujiwara S."/>
            <person name="Sasa N."/>
            <person name="Akimitsu K."/>
            <person name="Gomi K."/>
            <person name="Konishi-Sugita S."/>
            <person name="Hamano K."/>
            <person name="Kataoka I."/>
        </authorList>
    </citation>
    <scope>NUCLEOTIDE SEQUENCE [LARGE SCALE GENOMIC DNA]</scope>
    <source>
        <strain evidence="1 2">MAFF212211</strain>
    </source>
</reference>
<sequence>MSICWPGWTPERRFEKERAAGQNLRGLRVAVHLAQEVGALLG</sequence>
<name>A0AAN4Q9G5_PSESF</name>
<dbReference type="Proteomes" id="UP000248291">
    <property type="component" value="Unassembled WGS sequence"/>
</dbReference>
<evidence type="ECO:0000313" key="1">
    <source>
        <dbReference type="EMBL" id="GBH18908.1"/>
    </source>
</evidence>
<accession>A0AAN4Q9G5</accession>
<protein>
    <submittedName>
        <fullName evidence="1">Uncharacterized protein</fullName>
    </submittedName>
</protein>
<organism evidence="1 2">
    <name type="scientific">Pseudomonas syringae pv. actinidiae</name>
    <dbReference type="NCBI Taxonomy" id="103796"/>
    <lineage>
        <taxon>Bacteria</taxon>
        <taxon>Pseudomonadati</taxon>
        <taxon>Pseudomonadota</taxon>
        <taxon>Gammaproteobacteria</taxon>
        <taxon>Pseudomonadales</taxon>
        <taxon>Pseudomonadaceae</taxon>
        <taxon>Pseudomonas</taxon>
        <taxon>Pseudomonas syringae</taxon>
    </lineage>
</organism>
<gene>
    <name evidence="1" type="ORF">KPSA3_04902</name>
</gene>
<dbReference type="AlphaFoldDB" id="A0AAN4Q9G5"/>